<reference evidence="11" key="1">
    <citation type="submission" date="2021-02" db="EMBL/GenBank/DDBJ databases">
        <authorList>
            <person name="Nowell W R."/>
        </authorList>
    </citation>
    <scope>NUCLEOTIDE SEQUENCE</scope>
</reference>
<feature type="compositionally biased region" description="Polar residues" evidence="8">
    <location>
        <begin position="33"/>
        <end position="45"/>
    </location>
</feature>
<evidence type="ECO:0000259" key="10">
    <source>
        <dbReference type="PROSITE" id="PS50822"/>
    </source>
</evidence>
<dbReference type="GO" id="GO:0003723">
    <property type="term" value="F:RNA binding"/>
    <property type="evidence" value="ECO:0007669"/>
    <property type="project" value="UniProtKB-KW"/>
</dbReference>
<gene>
    <name evidence="11" type="ORF">JXQ802_LOCUS1006</name>
</gene>
<dbReference type="PANTHER" id="PTHR22891">
    <property type="entry name" value="EUKARYOTIC TRANSLATION INITIATION FACTOR 2C"/>
    <property type="match status" value="1"/>
</dbReference>
<dbReference type="GO" id="GO:0031047">
    <property type="term" value="P:regulatory ncRNA-mediated gene silencing"/>
    <property type="evidence" value="ECO:0007669"/>
    <property type="project" value="UniProtKB-KW"/>
</dbReference>
<evidence type="ECO:0000256" key="1">
    <source>
        <dbReference type="ARBA" id="ARBA00004496"/>
    </source>
</evidence>
<dbReference type="GO" id="GO:0005761">
    <property type="term" value="C:mitochondrial ribosome"/>
    <property type="evidence" value="ECO:0007669"/>
    <property type="project" value="InterPro"/>
</dbReference>
<dbReference type="CDD" id="cd02845">
    <property type="entry name" value="PAZ_piwi_like"/>
    <property type="match status" value="1"/>
</dbReference>
<comment type="similarity">
    <text evidence="7">Belongs to the argonaute family. Piwi subfamily.</text>
</comment>
<dbReference type="Proteomes" id="UP000663870">
    <property type="component" value="Unassembled WGS sequence"/>
</dbReference>
<dbReference type="Pfam" id="PF06984">
    <property type="entry name" value="MRP-L47"/>
    <property type="match status" value="1"/>
</dbReference>
<dbReference type="InterPro" id="IPR003100">
    <property type="entry name" value="PAZ_dom"/>
</dbReference>
<feature type="domain" description="PAZ" evidence="9">
    <location>
        <begin position="301"/>
        <end position="410"/>
    </location>
</feature>
<organism evidence="11 12">
    <name type="scientific">Rotaria sordida</name>
    <dbReference type="NCBI Taxonomy" id="392033"/>
    <lineage>
        <taxon>Eukaryota</taxon>
        <taxon>Metazoa</taxon>
        <taxon>Spiralia</taxon>
        <taxon>Gnathifera</taxon>
        <taxon>Rotifera</taxon>
        <taxon>Eurotatoria</taxon>
        <taxon>Bdelloidea</taxon>
        <taxon>Philodinida</taxon>
        <taxon>Philodinidae</taxon>
        <taxon>Rotaria</taxon>
    </lineage>
</organism>
<dbReference type="Gene3D" id="3.30.420.10">
    <property type="entry name" value="Ribonuclease H-like superfamily/Ribonuclease H"/>
    <property type="match status" value="1"/>
</dbReference>
<feature type="compositionally biased region" description="Polar residues" evidence="8">
    <location>
        <begin position="116"/>
        <end position="125"/>
    </location>
</feature>
<keyword evidence="6" id="KW-0943">RNA-mediated gene silencing</keyword>
<evidence type="ECO:0000256" key="4">
    <source>
        <dbReference type="ARBA" id="ARBA00022782"/>
    </source>
</evidence>
<dbReference type="EMBL" id="CAJNOL010000010">
    <property type="protein sequence ID" value="CAF0738971.1"/>
    <property type="molecule type" value="Genomic_DNA"/>
</dbReference>
<dbReference type="GO" id="GO:0030154">
    <property type="term" value="P:cell differentiation"/>
    <property type="evidence" value="ECO:0007669"/>
    <property type="project" value="UniProtKB-KW"/>
</dbReference>
<dbReference type="SUPFAM" id="SSF101690">
    <property type="entry name" value="PAZ domain"/>
    <property type="match status" value="1"/>
</dbReference>
<dbReference type="FunFam" id="2.170.260.10:FF:000003">
    <property type="entry name" value="Piwi-like RNA-mediated gene silencing 2"/>
    <property type="match status" value="1"/>
</dbReference>
<dbReference type="SMART" id="SM00949">
    <property type="entry name" value="PAZ"/>
    <property type="match status" value="1"/>
</dbReference>
<dbReference type="Gene3D" id="6.10.330.20">
    <property type="match status" value="1"/>
</dbReference>
<accession>A0A813NN72</accession>
<dbReference type="FunFam" id="3.30.420.10:FF:000014">
    <property type="entry name" value="Piwi-like RNA-mediated gene silencing 1"/>
    <property type="match status" value="1"/>
</dbReference>
<feature type="region of interest" description="Disordered" evidence="8">
    <location>
        <begin position="1"/>
        <end position="128"/>
    </location>
</feature>
<dbReference type="InterPro" id="IPR036397">
    <property type="entry name" value="RNaseH_sf"/>
</dbReference>
<evidence type="ECO:0000256" key="6">
    <source>
        <dbReference type="ARBA" id="ARBA00023158"/>
    </source>
</evidence>
<dbReference type="SUPFAM" id="SSF53098">
    <property type="entry name" value="Ribonuclease H-like"/>
    <property type="match status" value="1"/>
</dbReference>
<dbReference type="InterPro" id="IPR038340">
    <property type="entry name" value="MRP-L47_sf"/>
</dbReference>
<dbReference type="Pfam" id="PF02171">
    <property type="entry name" value="Piwi"/>
    <property type="match status" value="1"/>
</dbReference>
<evidence type="ECO:0000256" key="3">
    <source>
        <dbReference type="ARBA" id="ARBA00022490"/>
    </source>
</evidence>
<name>A0A813NN72_9BILA</name>
<evidence type="ECO:0000256" key="8">
    <source>
        <dbReference type="SAM" id="MobiDB-lite"/>
    </source>
</evidence>
<evidence type="ECO:0000256" key="7">
    <source>
        <dbReference type="ARBA" id="ARBA00038291"/>
    </source>
</evidence>
<dbReference type="Pfam" id="PF02170">
    <property type="entry name" value="PAZ"/>
    <property type="match status" value="1"/>
</dbReference>
<protein>
    <submittedName>
        <fullName evidence="11">Uncharacterized protein</fullName>
    </submittedName>
</protein>
<feature type="domain" description="Piwi" evidence="10">
    <location>
        <begin position="575"/>
        <end position="867"/>
    </location>
</feature>
<dbReference type="InterPro" id="IPR010729">
    <property type="entry name" value="Ribosomal_uL29_mit"/>
</dbReference>
<evidence type="ECO:0000313" key="12">
    <source>
        <dbReference type="Proteomes" id="UP000663870"/>
    </source>
</evidence>
<dbReference type="Gene3D" id="3.40.50.2300">
    <property type="match status" value="1"/>
</dbReference>
<evidence type="ECO:0000256" key="5">
    <source>
        <dbReference type="ARBA" id="ARBA00022884"/>
    </source>
</evidence>
<comment type="caution">
    <text evidence="11">The sequence shown here is derived from an EMBL/GenBank/DDBJ whole genome shotgun (WGS) entry which is preliminary data.</text>
</comment>
<keyword evidence="12" id="KW-1185">Reference proteome</keyword>
<keyword evidence="2" id="KW-0217">Developmental protein</keyword>
<dbReference type="CDD" id="cd04658">
    <property type="entry name" value="Piwi_piwi-like_Euk"/>
    <property type="match status" value="1"/>
</dbReference>
<dbReference type="InterPro" id="IPR036085">
    <property type="entry name" value="PAZ_dom_sf"/>
</dbReference>
<feature type="compositionally biased region" description="Low complexity" evidence="8">
    <location>
        <begin position="98"/>
        <end position="115"/>
    </location>
</feature>
<dbReference type="SMART" id="SM00950">
    <property type="entry name" value="Piwi"/>
    <property type="match status" value="1"/>
</dbReference>
<dbReference type="GO" id="GO:0006412">
    <property type="term" value="P:translation"/>
    <property type="evidence" value="ECO:0007669"/>
    <property type="project" value="InterPro"/>
</dbReference>
<dbReference type="Pfam" id="PF23278">
    <property type="entry name" value="Piwi_N"/>
    <property type="match status" value="1"/>
</dbReference>
<evidence type="ECO:0000259" key="9">
    <source>
        <dbReference type="PROSITE" id="PS50821"/>
    </source>
</evidence>
<dbReference type="PROSITE" id="PS50822">
    <property type="entry name" value="PIWI"/>
    <property type="match status" value="1"/>
</dbReference>
<dbReference type="InterPro" id="IPR003165">
    <property type="entry name" value="Piwi"/>
</dbReference>
<evidence type="ECO:0000256" key="2">
    <source>
        <dbReference type="ARBA" id="ARBA00022473"/>
    </source>
</evidence>
<comment type="subcellular location">
    <subcellularLocation>
        <location evidence="1">Cytoplasm</location>
    </subcellularLocation>
</comment>
<dbReference type="AlphaFoldDB" id="A0A813NN72"/>
<dbReference type="PROSITE" id="PS50821">
    <property type="entry name" value="PAZ"/>
    <property type="match status" value="1"/>
</dbReference>
<dbReference type="InterPro" id="IPR012337">
    <property type="entry name" value="RNaseH-like_sf"/>
</dbReference>
<dbReference type="Gene3D" id="2.170.260.10">
    <property type="entry name" value="paz domain"/>
    <property type="match status" value="1"/>
</dbReference>
<evidence type="ECO:0000313" key="11">
    <source>
        <dbReference type="EMBL" id="CAF0738971.1"/>
    </source>
</evidence>
<keyword evidence="5" id="KW-0694">RNA-binding</keyword>
<keyword evidence="3" id="KW-0963">Cytoplasm</keyword>
<proteinExistence type="inferred from homology"/>
<keyword evidence="4" id="KW-0221">Differentiation</keyword>
<sequence>MSSTGKSRGRGRARPIQSKDNDAPGGLQDYTDTETASCVSQSSEISDMPQHPSEVTPSDEQSRAEKPRRGNPPKVMPGAPRGSGVKGITSEFATMRLGSNSGRSSSRSIPYSNISEPQPQATEKQGTAGDPVNIIANYIKILTKPQWELFQYHIEFIPNVENKRFRREIISQHRTKLKDVAFDGTTIYTFDDFGDSPEFVCRHPATSDEVRVVLRKVARNSPDSPIFFHLANLIVRKLLELSGMKLIGRNYYQFDRKIDLDRYKLTLFPGFMTNVNIYEGSLMVNVDLSHKVLNKTTVYQRLQDIFSQYQDVKHAQDTATKELVGQIVLTTYNSKTYKIDEIAWERAPSQTFPMRDGTQCSFIQYYEDKYQLKIIDPGQPLLVSKPSKKDRRAGVNAPFLLVPELCCVTGISDVMRSDFHFMKEIASYTHVDANTRYNRLRQFVTDIHQNYECQDELAKWNLKLDTDLVKFEARILEAEHILYFDHSVRYNYNEADWSRDGRNMRHISAKSLNNWIVVFPGRDEQISLGLIDALMHVCQPFGMHVEYPFIQQLVNDRPESYLQALKDFIPRNTDLVLCVLSNNRKDRYDALKKFLCLDNPVPSQMVLTKTLARRNQLMSVATKIGIQINAKLGGEVWGVQIPTKTLMVIGMDSYHDSKRRGASVGAFVASTNPTLTKFYSRVIYQRTAQELMDGLAVCMKDALKEYYQNNNCLPEKIVLYRDGVSDGQLAVVAEHELPQIIETFPKIMSGYEPKLAVIIVKKRGNARFFQQEGRNIQNPQPGTIIDHTVTSAEWYDFYLISQCARQGTVAPTHYNVIWDRTNFKVDHMQRLTYKLCHLYYNWPGTIRVPAVCQYAHKLAFLVGQSLHQDFSVNLANKLFYLIIRWTINSQKCSFITVRSCLGSLEQIRWQTTDVPPKEEPSVDVSTKVTPMKKSNLMEFFDTTDNLHESKIIHGRWWYVDELRLKSNEDLHKLWYVLLKERNRLLTMEEEYRYQHELFPSPERIDKVEESMRNIMSVIRERDIAYNLLETGKTGEQTPQIRDTSFGLLRYYQPKERILPFYKNRYYQLLWGKRKPSPWTNIFKRRYNEFQEHQEYRETNRIRKIVAKVLQKYPHLRDEEERVLEEYKKRYDFEHYHIPRRLAQRPKLRGHQTVWSEQEFIEKGILDDPNSEDFERLQQEKVVRMRRKKK</sequence>
<dbReference type="GO" id="GO:0003735">
    <property type="term" value="F:structural constituent of ribosome"/>
    <property type="evidence" value="ECO:0007669"/>
    <property type="project" value="InterPro"/>
</dbReference>